<organism evidence="2 3">
    <name type="scientific">Cupriavidus nantongensis</name>
    <dbReference type="NCBI Taxonomy" id="1796606"/>
    <lineage>
        <taxon>Bacteria</taxon>
        <taxon>Pseudomonadati</taxon>
        <taxon>Pseudomonadota</taxon>
        <taxon>Betaproteobacteria</taxon>
        <taxon>Burkholderiales</taxon>
        <taxon>Burkholderiaceae</taxon>
        <taxon>Cupriavidus</taxon>
    </lineage>
</organism>
<dbReference type="KEGG" id="cnan:A2G96_24295"/>
<keyword evidence="1" id="KW-1133">Transmembrane helix</keyword>
<evidence type="ECO:0000256" key="1">
    <source>
        <dbReference type="SAM" id="Phobius"/>
    </source>
</evidence>
<dbReference type="RefSeq" id="WP_062802765.1">
    <property type="nucleotide sequence ID" value="NZ_CP014845.1"/>
</dbReference>
<feature type="transmembrane region" description="Helical" evidence="1">
    <location>
        <begin position="72"/>
        <end position="92"/>
    </location>
</feature>
<gene>
    <name evidence="2" type="ORF">A2G96_24295</name>
</gene>
<proteinExistence type="predicted"/>
<evidence type="ECO:0000313" key="2">
    <source>
        <dbReference type="EMBL" id="AMR80941.1"/>
    </source>
</evidence>
<feature type="transmembrane region" description="Helical" evidence="1">
    <location>
        <begin position="6"/>
        <end position="31"/>
    </location>
</feature>
<reference evidence="2 3" key="1">
    <citation type="submission" date="2016-03" db="EMBL/GenBank/DDBJ databases">
        <title>Complete genome sequence of a novel chlorpyrifos degrading bacterium, Cupriavidus nantongensis sp. X1.</title>
        <authorList>
            <person name="Fang L."/>
        </authorList>
    </citation>
    <scope>NUCLEOTIDE SEQUENCE [LARGE SCALE GENOMIC DNA]</scope>
    <source>
        <strain evidence="2 3">X1</strain>
    </source>
</reference>
<dbReference type="AlphaFoldDB" id="A0A142JS79"/>
<sequence length="111" mass="11825">MTQAAITGIHVTVPGIALFGYIVIVLMVLAPRHLLIPTIRRRLYGWAAGALAGLLGVNLCVFSALMPAMPRLPLHEAFAGVCLSAWLSLLMCHRAKTRTPSALDGTKPPAN</sequence>
<name>A0A142JS79_9BURK</name>
<dbReference type="STRING" id="1796606.A2G96_24295"/>
<evidence type="ECO:0000313" key="3">
    <source>
        <dbReference type="Proteomes" id="UP000075238"/>
    </source>
</evidence>
<protein>
    <submittedName>
        <fullName evidence="2">Uncharacterized protein</fullName>
    </submittedName>
</protein>
<keyword evidence="1" id="KW-0812">Transmembrane</keyword>
<keyword evidence="3" id="KW-1185">Reference proteome</keyword>
<accession>A0A142JS79</accession>
<keyword evidence="1" id="KW-0472">Membrane</keyword>
<dbReference type="EMBL" id="CP014845">
    <property type="protein sequence ID" value="AMR80941.1"/>
    <property type="molecule type" value="Genomic_DNA"/>
</dbReference>
<feature type="transmembrane region" description="Helical" evidence="1">
    <location>
        <begin position="43"/>
        <end position="66"/>
    </location>
</feature>
<dbReference type="Proteomes" id="UP000075238">
    <property type="component" value="Chromosome 2"/>
</dbReference>